<evidence type="ECO:0000256" key="3">
    <source>
        <dbReference type="ARBA" id="ARBA00022694"/>
    </source>
</evidence>
<dbReference type="Pfam" id="PF14437">
    <property type="entry name" value="MafB19-deam"/>
    <property type="match status" value="1"/>
</dbReference>
<comment type="similarity">
    <text evidence="1">Belongs to the cytidine and deoxycytidylate deaminase family. ADAT2 subfamily.</text>
</comment>
<dbReference type="Gene3D" id="3.40.140.10">
    <property type="entry name" value="Cytidine Deaminase, domain 2"/>
    <property type="match status" value="1"/>
</dbReference>
<dbReference type="EC" id="3.5.4.33" evidence="8"/>
<evidence type="ECO:0000256" key="7">
    <source>
        <dbReference type="ARBA" id="ARBA00048045"/>
    </source>
</evidence>
<evidence type="ECO:0000256" key="8">
    <source>
        <dbReference type="HAMAP-Rule" id="MF_00972"/>
    </source>
</evidence>
<dbReference type="InterPro" id="IPR028883">
    <property type="entry name" value="tRNA_aden_deaminase"/>
</dbReference>
<evidence type="ECO:0000256" key="2">
    <source>
        <dbReference type="ARBA" id="ARBA00011738"/>
    </source>
</evidence>
<dbReference type="InterPro" id="IPR016192">
    <property type="entry name" value="APOBEC/CMP_deaminase_Zn-bd"/>
</dbReference>
<dbReference type="AlphaFoldDB" id="A0A5C4TKF8"/>
<organism evidence="10 11">
    <name type="scientific">Fructilactobacillus sanfranciscensis</name>
    <name type="common">Lactobacillus sanfranciscensis</name>
    <dbReference type="NCBI Taxonomy" id="1625"/>
    <lineage>
        <taxon>Bacteria</taxon>
        <taxon>Bacillati</taxon>
        <taxon>Bacillota</taxon>
        <taxon>Bacilli</taxon>
        <taxon>Lactobacillales</taxon>
        <taxon>Lactobacillaceae</taxon>
        <taxon>Fructilactobacillus</taxon>
    </lineage>
</organism>
<comment type="subunit">
    <text evidence="2 8">Homodimer.</text>
</comment>
<dbReference type="SUPFAM" id="SSF53927">
    <property type="entry name" value="Cytidine deaminase-like"/>
    <property type="match status" value="1"/>
</dbReference>
<evidence type="ECO:0000256" key="5">
    <source>
        <dbReference type="ARBA" id="ARBA00022801"/>
    </source>
</evidence>
<keyword evidence="3 8" id="KW-0819">tRNA processing</keyword>
<evidence type="ECO:0000313" key="11">
    <source>
        <dbReference type="Proteomes" id="UP000313312"/>
    </source>
</evidence>
<dbReference type="RefSeq" id="WP_014081778.1">
    <property type="nucleotide sequence ID" value="NZ_CAUOSB010000001.1"/>
</dbReference>
<dbReference type="InterPro" id="IPR058535">
    <property type="entry name" value="MafB19-deam"/>
</dbReference>
<protein>
    <recommendedName>
        <fullName evidence="8">tRNA-specific adenosine deaminase</fullName>
        <ecNumber evidence="8">3.5.4.33</ecNumber>
    </recommendedName>
</protein>
<dbReference type="GO" id="GO:0002100">
    <property type="term" value="P:tRNA wobble adenosine to inosine editing"/>
    <property type="evidence" value="ECO:0007669"/>
    <property type="project" value="UniProtKB-UniRule"/>
</dbReference>
<feature type="binding site" evidence="8">
    <location>
        <position position="84"/>
    </location>
    <ligand>
        <name>Zn(2+)</name>
        <dbReference type="ChEBI" id="CHEBI:29105"/>
        <note>catalytic</note>
    </ligand>
</feature>
<dbReference type="PANTHER" id="PTHR11079:SF202">
    <property type="entry name" value="TRNA-SPECIFIC ADENOSINE DEAMINASE"/>
    <property type="match status" value="1"/>
</dbReference>
<dbReference type="InterPro" id="IPR016193">
    <property type="entry name" value="Cytidine_deaminase-like"/>
</dbReference>
<accession>A0A5C4TKF8</accession>
<dbReference type="OMA" id="PCQMCAG"/>
<feature type="domain" description="CMP/dCMP-type deaminase" evidence="9">
    <location>
        <begin position="3"/>
        <end position="114"/>
    </location>
</feature>
<dbReference type="HAMAP" id="MF_00972">
    <property type="entry name" value="tRNA_aden_deaminase"/>
    <property type="match status" value="1"/>
</dbReference>
<dbReference type="Proteomes" id="UP000313312">
    <property type="component" value="Unassembled WGS sequence"/>
</dbReference>
<comment type="cofactor">
    <cofactor evidence="8">
        <name>Zn(2+)</name>
        <dbReference type="ChEBI" id="CHEBI:29105"/>
    </cofactor>
    <text evidence="8">Binds 1 zinc ion per subunit.</text>
</comment>
<dbReference type="NCBIfam" id="NF008113">
    <property type="entry name" value="PRK10860.1"/>
    <property type="match status" value="1"/>
</dbReference>
<comment type="function">
    <text evidence="8">Catalyzes the deamination of adenosine to inosine at the wobble position 34 of tRNA(Arg2).</text>
</comment>
<keyword evidence="6 8" id="KW-0862">Zinc</keyword>
<evidence type="ECO:0000259" key="9">
    <source>
        <dbReference type="PROSITE" id="PS51747"/>
    </source>
</evidence>
<dbReference type="PANTHER" id="PTHR11079">
    <property type="entry name" value="CYTOSINE DEAMINASE FAMILY MEMBER"/>
    <property type="match status" value="1"/>
</dbReference>
<dbReference type="CDD" id="cd01285">
    <property type="entry name" value="nucleoside_deaminase"/>
    <property type="match status" value="1"/>
</dbReference>
<feature type="binding site" evidence="8">
    <location>
        <position position="54"/>
    </location>
    <ligand>
        <name>Zn(2+)</name>
        <dbReference type="ChEBI" id="CHEBI:29105"/>
        <note>catalytic</note>
    </ligand>
</feature>
<sequence length="155" mass="17110">MTEIDQKFMEVALREANFAAQIGEVPIGAAIVKDGKVIATAHNLREHSEMATQHAEIIAIEAACTELKSWRLTDCTLYVTIEPCVMCAGAILNARIDRVVYGAMNQKGGAVGSLYNVLTDSRQNHQVEVIAGVKADNSAHIMKKFFKSKRKRRNH</sequence>
<dbReference type="FunFam" id="3.40.140.10:FF:000005">
    <property type="entry name" value="tRNA-specific adenosine deaminase"/>
    <property type="match status" value="1"/>
</dbReference>
<dbReference type="GeneID" id="93160346"/>
<dbReference type="GO" id="GO:0052717">
    <property type="term" value="F:tRNA-specific adenosine-34 deaminase activity"/>
    <property type="evidence" value="ECO:0007669"/>
    <property type="project" value="UniProtKB-UniRule"/>
</dbReference>
<name>A0A5C4TKF8_FRUSA</name>
<comment type="catalytic activity">
    <reaction evidence="7 8">
        <text>adenosine(34) in tRNA + H2O + H(+) = inosine(34) in tRNA + NH4(+)</text>
        <dbReference type="Rhea" id="RHEA:43168"/>
        <dbReference type="Rhea" id="RHEA-COMP:10373"/>
        <dbReference type="Rhea" id="RHEA-COMP:10374"/>
        <dbReference type="ChEBI" id="CHEBI:15377"/>
        <dbReference type="ChEBI" id="CHEBI:15378"/>
        <dbReference type="ChEBI" id="CHEBI:28938"/>
        <dbReference type="ChEBI" id="CHEBI:74411"/>
        <dbReference type="ChEBI" id="CHEBI:82852"/>
        <dbReference type="EC" id="3.5.4.33"/>
    </reaction>
</comment>
<comment type="caution">
    <text evidence="10">The sequence shown here is derived from an EMBL/GenBank/DDBJ whole genome shotgun (WGS) entry which is preliminary data.</text>
</comment>
<dbReference type="PROSITE" id="PS51747">
    <property type="entry name" value="CYT_DCMP_DEAMINASES_2"/>
    <property type="match status" value="1"/>
</dbReference>
<evidence type="ECO:0000256" key="1">
    <source>
        <dbReference type="ARBA" id="ARBA00010669"/>
    </source>
</evidence>
<dbReference type="EMBL" id="QFCR01000008">
    <property type="protein sequence ID" value="TNK90519.1"/>
    <property type="molecule type" value="Genomic_DNA"/>
</dbReference>
<gene>
    <name evidence="8" type="primary">tadA</name>
    <name evidence="10" type="ORF">DID87_03605</name>
</gene>
<dbReference type="PROSITE" id="PS00903">
    <property type="entry name" value="CYT_DCMP_DEAMINASES_1"/>
    <property type="match status" value="1"/>
</dbReference>
<keyword evidence="5 8" id="KW-0378">Hydrolase</keyword>
<evidence type="ECO:0000313" key="10">
    <source>
        <dbReference type="EMBL" id="TNK90519.1"/>
    </source>
</evidence>
<proteinExistence type="inferred from homology"/>
<dbReference type="InterPro" id="IPR002125">
    <property type="entry name" value="CMP_dCMP_dom"/>
</dbReference>
<feature type="active site" description="Proton donor" evidence="8">
    <location>
        <position position="56"/>
    </location>
</feature>
<evidence type="ECO:0000256" key="6">
    <source>
        <dbReference type="ARBA" id="ARBA00022833"/>
    </source>
</evidence>
<reference evidence="10 11" key="1">
    <citation type="submission" date="2018-05" db="EMBL/GenBank/DDBJ databases">
        <title>Lactobacillus sanfranciscensis Ah4 draft denome sequence.</title>
        <authorList>
            <person name="Zhang G."/>
        </authorList>
    </citation>
    <scope>NUCLEOTIDE SEQUENCE [LARGE SCALE GENOMIC DNA]</scope>
    <source>
        <strain evidence="10 11">Ah4</strain>
    </source>
</reference>
<dbReference type="GO" id="GO:0008270">
    <property type="term" value="F:zinc ion binding"/>
    <property type="evidence" value="ECO:0007669"/>
    <property type="project" value="UniProtKB-UniRule"/>
</dbReference>
<feature type="binding site" evidence="8">
    <location>
        <position position="87"/>
    </location>
    <ligand>
        <name>Zn(2+)</name>
        <dbReference type="ChEBI" id="CHEBI:29105"/>
        <note>catalytic</note>
    </ligand>
</feature>
<keyword evidence="4 8" id="KW-0479">Metal-binding</keyword>
<evidence type="ECO:0000256" key="4">
    <source>
        <dbReference type="ARBA" id="ARBA00022723"/>
    </source>
</evidence>